<dbReference type="InterPro" id="IPR002562">
    <property type="entry name" value="3'-5'_exonuclease_dom"/>
</dbReference>
<dbReference type="PANTHER" id="PTHR13620">
    <property type="entry name" value="3-5 EXONUCLEASE"/>
    <property type="match status" value="1"/>
</dbReference>
<dbReference type="PANTHER" id="PTHR13620:SF121">
    <property type="entry name" value="EMB|CAB82946.1-RELATED"/>
    <property type="match status" value="1"/>
</dbReference>
<reference evidence="4 5" key="1">
    <citation type="journal article" date="2021" name="Commun. Biol.">
        <title>The genome of Shorea leprosula (Dipterocarpaceae) highlights the ecological relevance of drought in aseasonal tropical rainforests.</title>
        <authorList>
            <person name="Ng K.K.S."/>
            <person name="Kobayashi M.J."/>
            <person name="Fawcett J.A."/>
            <person name="Hatakeyama M."/>
            <person name="Paape T."/>
            <person name="Ng C.H."/>
            <person name="Ang C.C."/>
            <person name="Tnah L.H."/>
            <person name="Lee C.T."/>
            <person name="Nishiyama T."/>
            <person name="Sese J."/>
            <person name="O'Brien M.J."/>
            <person name="Copetti D."/>
            <person name="Mohd Noor M.I."/>
            <person name="Ong R.C."/>
            <person name="Putra M."/>
            <person name="Sireger I.Z."/>
            <person name="Indrioko S."/>
            <person name="Kosugi Y."/>
            <person name="Izuno A."/>
            <person name="Isagi Y."/>
            <person name="Lee S.L."/>
            <person name="Shimizu K.K."/>
        </authorList>
    </citation>
    <scope>NUCLEOTIDE SEQUENCE [LARGE SCALE GENOMIC DNA]</scope>
    <source>
        <strain evidence="4">214</strain>
    </source>
</reference>
<proteinExistence type="predicted"/>
<accession>A0AAV5IBW1</accession>
<gene>
    <name evidence="4" type="ORF">SLEP1_g8987</name>
</gene>
<dbReference type="AlphaFoldDB" id="A0AAV5IBW1"/>
<keyword evidence="2" id="KW-0378">Hydrolase</keyword>
<comment type="caution">
    <text evidence="4">The sequence shown here is derived from an EMBL/GenBank/DDBJ whole genome shotgun (WGS) entry which is preliminary data.</text>
</comment>
<organism evidence="4 5">
    <name type="scientific">Rubroshorea leprosula</name>
    <dbReference type="NCBI Taxonomy" id="152421"/>
    <lineage>
        <taxon>Eukaryota</taxon>
        <taxon>Viridiplantae</taxon>
        <taxon>Streptophyta</taxon>
        <taxon>Embryophyta</taxon>
        <taxon>Tracheophyta</taxon>
        <taxon>Spermatophyta</taxon>
        <taxon>Magnoliopsida</taxon>
        <taxon>eudicotyledons</taxon>
        <taxon>Gunneridae</taxon>
        <taxon>Pentapetalae</taxon>
        <taxon>rosids</taxon>
        <taxon>malvids</taxon>
        <taxon>Malvales</taxon>
        <taxon>Dipterocarpaceae</taxon>
        <taxon>Rubroshorea</taxon>
    </lineage>
</organism>
<dbReference type="GO" id="GO:0005737">
    <property type="term" value="C:cytoplasm"/>
    <property type="evidence" value="ECO:0007669"/>
    <property type="project" value="TreeGrafter"/>
</dbReference>
<protein>
    <recommendedName>
        <fullName evidence="3">3'-5' exonuclease domain-containing protein</fullName>
    </recommendedName>
</protein>
<dbReference type="FunFam" id="3.30.420.10:FF:000054">
    <property type="entry name" value="Werner Syndrome-like exonuclease"/>
    <property type="match status" value="1"/>
</dbReference>
<feature type="domain" description="3'-5' exonuclease" evidence="3">
    <location>
        <begin position="30"/>
        <end position="211"/>
    </location>
</feature>
<dbReference type="CDD" id="cd06141">
    <property type="entry name" value="WRN_exo"/>
    <property type="match status" value="1"/>
</dbReference>
<dbReference type="SMART" id="SM00474">
    <property type="entry name" value="35EXOc"/>
    <property type="match status" value="1"/>
</dbReference>
<dbReference type="GO" id="GO:0006139">
    <property type="term" value="P:nucleobase-containing compound metabolic process"/>
    <property type="evidence" value="ECO:0007669"/>
    <property type="project" value="InterPro"/>
</dbReference>
<name>A0AAV5IBW1_9ROSI</name>
<evidence type="ECO:0000313" key="4">
    <source>
        <dbReference type="EMBL" id="GKU95656.1"/>
    </source>
</evidence>
<dbReference type="Gene3D" id="3.30.420.10">
    <property type="entry name" value="Ribonuclease H-like superfamily/Ribonuclease H"/>
    <property type="match status" value="1"/>
</dbReference>
<dbReference type="GO" id="GO:0003676">
    <property type="term" value="F:nucleic acid binding"/>
    <property type="evidence" value="ECO:0007669"/>
    <property type="project" value="InterPro"/>
</dbReference>
<dbReference type="GO" id="GO:0008408">
    <property type="term" value="F:3'-5' exonuclease activity"/>
    <property type="evidence" value="ECO:0007669"/>
    <property type="project" value="InterPro"/>
</dbReference>
<dbReference type="Proteomes" id="UP001054252">
    <property type="component" value="Unassembled WGS sequence"/>
</dbReference>
<keyword evidence="1" id="KW-0540">Nuclease</keyword>
<dbReference type="InterPro" id="IPR012337">
    <property type="entry name" value="RNaseH-like_sf"/>
</dbReference>
<dbReference type="EMBL" id="BPVZ01000009">
    <property type="protein sequence ID" value="GKU95656.1"/>
    <property type="molecule type" value="Genomic_DNA"/>
</dbReference>
<keyword evidence="5" id="KW-1185">Reference proteome</keyword>
<evidence type="ECO:0000313" key="5">
    <source>
        <dbReference type="Proteomes" id="UP001054252"/>
    </source>
</evidence>
<dbReference type="GO" id="GO:0005634">
    <property type="term" value="C:nucleus"/>
    <property type="evidence" value="ECO:0007669"/>
    <property type="project" value="TreeGrafter"/>
</dbReference>
<dbReference type="SUPFAM" id="SSF53098">
    <property type="entry name" value="Ribonuclease H-like"/>
    <property type="match status" value="1"/>
</dbReference>
<dbReference type="Pfam" id="PF01612">
    <property type="entry name" value="DNA_pol_A_exo1"/>
    <property type="match status" value="1"/>
</dbReference>
<dbReference type="InterPro" id="IPR051132">
    <property type="entry name" value="3-5_Exonuclease_domain"/>
</dbReference>
<sequence length="236" mass="26315">MATSSSIVPLLKSSLYDLYVVNSGGQSVETIVTRVTSTVDTWVNNVRSWNVIRFIGLDIEWRPNLNPGDNNPVATLQLCSGKTCLIFQLLRAQEIPISLAELLADPSFTFVGVGVGEDGEKLMKDHGLRVRNVVDLRYLAAVRLCREDFGRMGLKALAKAVLQWDMEKPKNVTLSRWDDDALSDAQIQYACIDALVSFELGRAMSYWTTLEYCVGVSCGYKIMYCMLPFAVSKELN</sequence>
<evidence type="ECO:0000259" key="3">
    <source>
        <dbReference type="SMART" id="SM00474"/>
    </source>
</evidence>
<dbReference type="InterPro" id="IPR036397">
    <property type="entry name" value="RNaseH_sf"/>
</dbReference>
<evidence type="ECO:0000256" key="2">
    <source>
        <dbReference type="ARBA" id="ARBA00022801"/>
    </source>
</evidence>
<evidence type="ECO:0000256" key="1">
    <source>
        <dbReference type="ARBA" id="ARBA00022722"/>
    </source>
</evidence>